<comment type="caution">
    <text evidence="2">The sequence shown here is derived from an EMBL/GenBank/DDBJ whole genome shotgun (WGS) entry which is preliminary data.</text>
</comment>
<dbReference type="SUPFAM" id="SSF52091">
    <property type="entry name" value="SpoIIaa-like"/>
    <property type="match status" value="1"/>
</dbReference>
<evidence type="ECO:0000313" key="2">
    <source>
        <dbReference type="EMBL" id="KIA62963.1"/>
    </source>
</evidence>
<dbReference type="EMBL" id="JNFP01000026">
    <property type="protein sequence ID" value="KIA62963.1"/>
    <property type="molecule type" value="Genomic_DNA"/>
</dbReference>
<dbReference type="PANTHER" id="PTHR33495">
    <property type="entry name" value="ANTI-SIGMA FACTOR ANTAGONIST TM_1081-RELATED-RELATED"/>
    <property type="match status" value="1"/>
</dbReference>
<dbReference type="Gene3D" id="3.30.750.24">
    <property type="entry name" value="STAS domain"/>
    <property type="match status" value="1"/>
</dbReference>
<dbReference type="Pfam" id="PF01740">
    <property type="entry name" value="STAS"/>
    <property type="match status" value="1"/>
</dbReference>
<keyword evidence="3" id="KW-1185">Reference proteome</keyword>
<protein>
    <submittedName>
        <fullName evidence="2">Anti-anti-sigma factor</fullName>
    </submittedName>
</protein>
<dbReference type="CDD" id="cd07043">
    <property type="entry name" value="STAS_anti-anti-sigma_factors"/>
    <property type="match status" value="1"/>
</dbReference>
<feature type="domain" description="STAS" evidence="1">
    <location>
        <begin position="22"/>
        <end position="121"/>
    </location>
</feature>
<sequence length="121" mass="12959">MPNRPDPLDRLRVSLTAPSDTVTLCALAGEVDFYTADLFRSRLTDALGDAASTVVIDLSQVTFFGVAGLHVLLEARTWAERSDRRIRLVTGPRCVNRLLAAAGDVAAFDTTDNLADAVLAA</sequence>
<dbReference type="PROSITE" id="PS50801">
    <property type="entry name" value="STAS"/>
    <property type="match status" value="1"/>
</dbReference>
<name>A0ABR4ZCJ6_9NOCA</name>
<gene>
    <name evidence="2" type="ORF">FG87_21475</name>
</gene>
<dbReference type="PANTHER" id="PTHR33495:SF2">
    <property type="entry name" value="ANTI-SIGMA FACTOR ANTAGONIST TM_1081-RELATED"/>
    <property type="match status" value="1"/>
</dbReference>
<evidence type="ECO:0000313" key="3">
    <source>
        <dbReference type="Proteomes" id="UP000031364"/>
    </source>
</evidence>
<evidence type="ECO:0000259" key="1">
    <source>
        <dbReference type="PROSITE" id="PS50801"/>
    </source>
</evidence>
<proteinExistence type="predicted"/>
<dbReference type="InterPro" id="IPR036513">
    <property type="entry name" value="STAS_dom_sf"/>
</dbReference>
<dbReference type="Proteomes" id="UP000031364">
    <property type="component" value="Unassembled WGS sequence"/>
</dbReference>
<reference evidence="2 3" key="1">
    <citation type="journal article" date="2014" name="Int. J. Syst. Evol. Microbiol.">
        <title>Nocardia vulneris sp. nov., isolated from wounds of human patients in North America.</title>
        <authorList>
            <person name="Lasker B.A."/>
            <person name="Bell M."/>
            <person name="Klenk H.P."/>
            <person name="Sproer C."/>
            <person name="Schumann C."/>
            <person name="Schumann P."/>
            <person name="Brown J.M."/>
        </authorList>
    </citation>
    <scope>NUCLEOTIDE SEQUENCE [LARGE SCALE GENOMIC DNA]</scope>
    <source>
        <strain evidence="2 3">W9851</strain>
    </source>
</reference>
<dbReference type="InterPro" id="IPR002645">
    <property type="entry name" value="STAS_dom"/>
</dbReference>
<organism evidence="2 3">
    <name type="scientific">Nocardia vulneris</name>
    <dbReference type="NCBI Taxonomy" id="1141657"/>
    <lineage>
        <taxon>Bacteria</taxon>
        <taxon>Bacillati</taxon>
        <taxon>Actinomycetota</taxon>
        <taxon>Actinomycetes</taxon>
        <taxon>Mycobacteriales</taxon>
        <taxon>Nocardiaceae</taxon>
        <taxon>Nocardia</taxon>
    </lineage>
</organism>
<accession>A0ABR4ZCJ6</accession>